<organism evidence="1 2">
    <name type="scientific">Jingyaoa shaoxingensis</name>
    <dbReference type="NCBI Taxonomy" id="2763671"/>
    <lineage>
        <taxon>Bacteria</taxon>
        <taxon>Bacillati</taxon>
        <taxon>Bacillota</taxon>
        <taxon>Clostridia</taxon>
        <taxon>Lachnospirales</taxon>
        <taxon>Lachnospiraceae</taxon>
        <taxon>Jingyaoa</taxon>
    </lineage>
</organism>
<dbReference type="NCBIfam" id="TIGR01509">
    <property type="entry name" value="HAD-SF-IA-v3"/>
    <property type="match status" value="1"/>
</dbReference>
<proteinExistence type="predicted"/>
<dbReference type="SFLD" id="SFLDG01135">
    <property type="entry name" value="C1.5.6:_HAD__Beta-PGM__Phospha"/>
    <property type="match status" value="1"/>
</dbReference>
<keyword evidence="2" id="KW-1185">Reference proteome</keyword>
<dbReference type="SUPFAM" id="SSF56784">
    <property type="entry name" value="HAD-like"/>
    <property type="match status" value="1"/>
</dbReference>
<dbReference type="PANTHER" id="PTHR18901">
    <property type="entry name" value="2-DEOXYGLUCOSE-6-PHOSPHATE PHOSPHATASE 2"/>
    <property type="match status" value="1"/>
</dbReference>
<dbReference type="Gene3D" id="1.10.150.240">
    <property type="entry name" value="Putative phosphatase, domain 2"/>
    <property type="match status" value="1"/>
</dbReference>
<dbReference type="EMBL" id="JACRSZ010000001">
    <property type="protein sequence ID" value="MBC8571888.1"/>
    <property type="molecule type" value="Genomic_DNA"/>
</dbReference>
<dbReference type="SFLD" id="SFLDG01129">
    <property type="entry name" value="C1.5:_HAD__Beta-PGM__Phosphata"/>
    <property type="match status" value="1"/>
</dbReference>
<dbReference type="InterPro" id="IPR006439">
    <property type="entry name" value="HAD-SF_hydro_IA"/>
</dbReference>
<dbReference type="InterPro" id="IPR023198">
    <property type="entry name" value="PGP-like_dom2"/>
</dbReference>
<dbReference type="Proteomes" id="UP000657421">
    <property type="component" value="Unassembled WGS sequence"/>
</dbReference>
<evidence type="ECO:0000313" key="2">
    <source>
        <dbReference type="Proteomes" id="UP000657421"/>
    </source>
</evidence>
<dbReference type="SFLD" id="SFLDS00003">
    <property type="entry name" value="Haloacid_Dehalogenase"/>
    <property type="match status" value="1"/>
</dbReference>
<dbReference type="Pfam" id="PF13419">
    <property type="entry name" value="HAD_2"/>
    <property type="match status" value="1"/>
</dbReference>
<dbReference type="InterPro" id="IPR041492">
    <property type="entry name" value="HAD_2"/>
</dbReference>
<reference evidence="1 2" key="1">
    <citation type="submission" date="2020-08" db="EMBL/GenBank/DDBJ databases">
        <title>Genome public.</title>
        <authorList>
            <person name="Liu C."/>
            <person name="Sun Q."/>
        </authorList>
    </citation>
    <scope>NUCLEOTIDE SEQUENCE [LARGE SCALE GENOMIC DNA]</scope>
    <source>
        <strain evidence="1 2">NSJ-46</strain>
    </source>
</reference>
<sequence>MNRQKITLPDHDAVIFDMDGTLVDSMWMWKKIDIDYLKRYGVAAPHDPQQIETIQKEIEGMSFTETAIYFKEKFNITDSLEQIKQDWNQMAYEIYCTKVLYKKGALKFLEHCKANGKKLGVATSNSRELVDAVGKILHFDRYFDCIMTSCEAKRGKPAPDVYLAVAERLGVEPSRCLVFEDLSAGIKAGNAAGMTVIAIEDDYSKDMRQEKIELAEYFINDYEDLAL</sequence>
<protein>
    <submittedName>
        <fullName evidence="1">HAD family phosphatase</fullName>
    </submittedName>
</protein>
<dbReference type="PANTHER" id="PTHR18901:SF38">
    <property type="entry name" value="PSEUDOURIDINE-5'-PHOSPHATASE"/>
    <property type="match status" value="1"/>
</dbReference>
<dbReference type="InterPro" id="IPR023214">
    <property type="entry name" value="HAD_sf"/>
</dbReference>
<dbReference type="InterPro" id="IPR036412">
    <property type="entry name" value="HAD-like_sf"/>
</dbReference>
<dbReference type="PRINTS" id="PR00413">
    <property type="entry name" value="HADHALOGNASE"/>
</dbReference>
<evidence type="ECO:0000313" key="1">
    <source>
        <dbReference type="EMBL" id="MBC8571888.1"/>
    </source>
</evidence>
<dbReference type="Gene3D" id="3.40.50.1000">
    <property type="entry name" value="HAD superfamily/HAD-like"/>
    <property type="match status" value="1"/>
</dbReference>
<dbReference type="CDD" id="cd07505">
    <property type="entry name" value="HAD_BPGM-like"/>
    <property type="match status" value="1"/>
</dbReference>
<accession>A0ABR7N802</accession>
<gene>
    <name evidence="1" type="ORF">H8716_02125</name>
</gene>
<comment type="caution">
    <text evidence="1">The sequence shown here is derived from an EMBL/GenBank/DDBJ whole genome shotgun (WGS) entry which is preliminary data.</text>
</comment>
<name>A0ABR7N802_9FIRM</name>